<gene>
    <name evidence="1" type="ORF">TRIADDRAFT_57993</name>
</gene>
<keyword evidence="2" id="KW-1185">Reference proteome</keyword>
<organism evidence="1 2">
    <name type="scientific">Trichoplax adhaerens</name>
    <name type="common">Trichoplax reptans</name>
    <dbReference type="NCBI Taxonomy" id="10228"/>
    <lineage>
        <taxon>Eukaryota</taxon>
        <taxon>Metazoa</taxon>
        <taxon>Placozoa</taxon>
        <taxon>Uniplacotomia</taxon>
        <taxon>Trichoplacea</taxon>
        <taxon>Trichoplacidae</taxon>
        <taxon>Trichoplax</taxon>
    </lineage>
</organism>
<name>B3S2E3_TRIAD</name>
<protein>
    <submittedName>
        <fullName evidence="1">Uncharacterized protein</fullName>
    </submittedName>
</protein>
<reference evidence="1 2" key="1">
    <citation type="journal article" date="2008" name="Nature">
        <title>The Trichoplax genome and the nature of placozoans.</title>
        <authorList>
            <person name="Srivastava M."/>
            <person name="Begovic E."/>
            <person name="Chapman J."/>
            <person name="Putnam N.H."/>
            <person name="Hellsten U."/>
            <person name="Kawashima T."/>
            <person name="Kuo A."/>
            <person name="Mitros T."/>
            <person name="Salamov A."/>
            <person name="Carpenter M.L."/>
            <person name="Signorovitch A.Y."/>
            <person name="Moreno M.A."/>
            <person name="Kamm K."/>
            <person name="Grimwood J."/>
            <person name="Schmutz J."/>
            <person name="Shapiro H."/>
            <person name="Grigoriev I.V."/>
            <person name="Buss L.W."/>
            <person name="Schierwater B."/>
            <person name="Dellaporta S.L."/>
            <person name="Rokhsar D.S."/>
        </authorList>
    </citation>
    <scope>NUCLEOTIDE SEQUENCE [LARGE SCALE GENOMIC DNA]</scope>
    <source>
        <strain evidence="1 2">Grell-BS-1999</strain>
    </source>
</reference>
<sequence length="308" mass="35547">MTIIKKGDTLTKLPKRLDFGSLFTGIKTKGVSTHECLHESATSSGYHTSLQAEEDHYTKDKVDVALDNQTAKSTLFIDVFTAEQLLKRVVDNFLCQMQRKAVKLNYNFNSYDYKRQSRGYLKKTFLRFTDDDINHNALTQYQHLSYTQNTMHKRQQLHLNQARAIDWPHKTDDNKSCARTMPFTNCNVSCARCRPFKSKEKFLHSHNDSAIKCSVNDLSRRSIKDDDTESLELVEFLNGDVHNITSRQVDNLEVSCARTRPCLISANNSLQRLEKRKLSKVDVIENDSETVISCARCRDFNFCKITNR</sequence>
<dbReference type="InParanoid" id="B3S2E3"/>
<dbReference type="RefSeq" id="XP_002113994.1">
    <property type="nucleotide sequence ID" value="XM_002113958.1"/>
</dbReference>
<dbReference type="KEGG" id="tad:TRIADDRAFT_57993"/>
<dbReference type="CTD" id="6755524"/>
<evidence type="ECO:0000313" key="2">
    <source>
        <dbReference type="Proteomes" id="UP000009022"/>
    </source>
</evidence>
<evidence type="ECO:0000313" key="1">
    <source>
        <dbReference type="EMBL" id="EDV23084.1"/>
    </source>
</evidence>
<accession>B3S2E3</accession>
<dbReference type="Proteomes" id="UP000009022">
    <property type="component" value="Unassembled WGS sequence"/>
</dbReference>
<dbReference type="EMBL" id="DS985247">
    <property type="protein sequence ID" value="EDV23084.1"/>
    <property type="molecule type" value="Genomic_DNA"/>
</dbReference>
<dbReference type="GeneID" id="6755524"/>
<dbReference type="AlphaFoldDB" id="B3S2E3"/>
<proteinExistence type="predicted"/>
<dbReference type="HOGENOM" id="CLU_904079_0_0_1"/>